<dbReference type="InterPro" id="IPR035979">
    <property type="entry name" value="RBD_domain_sf"/>
</dbReference>
<feature type="domain" description="RRM" evidence="11">
    <location>
        <begin position="870"/>
        <end position="936"/>
    </location>
</feature>
<feature type="domain" description="RRM" evidence="11">
    <location>
        <begin position="651"/>
        <end position="728"/>
    </location>
</feature>
<dbReference type="SMART" id="SM00360">
    <property type="entry name" value="RRM"/>
    <property type="match status" value="4"/>
</dbReference>
<dbReference type="GO" id="GO:0003729">
    <property type="term" value="F:mRNA binding"/>
    <property type="evidence" value="ECO:0007669"/>
    <property type="project" value="TreeGrafter"/>
</dbReference>
<proteinExistence type="predicted"/>
<dbReference type="GO" id="GO:0006397">
    <property type="term" value="P:mRNA processing"/>
    <property type="evidence" value="ECO:0007669"/>
    <property type="project" value="UniProtKB-KW"/>
</dbReference>
<dbReference type="SMART" id="SM00386">
    <property type="entry name" value="HAT"/>
    <property type="match status" value="3"/>
</dbReference>
<evidence type="ECO:0000256" key="1">
    <source>
        <dbReference type="ARBA" id="ARBA00004123"/>
    </source>
</evidence>
<comment type="function">
    <text evidence="7">Functions as a recycling factor of the spliceosome, a machinery that forms on each precursor-messenger RNA (pre-mRNA) and catalyzes the removal of introns. Chaperones the re-annealing of U4 and U6 snRNAs (small nuclear RNAs) released from previous rounds of splicing, an initial step in reforming the U4/U6-U5 tri-snRNP (small nuclear ribonucleoprotein) that can reassemble into another spliceosome complex; this step involves binding U6 and facilitating the unwinding of the U6 internal stem loop, followed by base-pairing of U6 to U4.</text>
</comment>
<dbReference type="GO" id="GO:0008380">
    <property type="term" value="P:RNA splicing"/>
    <property type="evidence" value="ECO:0007669"/>
    <property type="project" value="UniProtKB-KW"/>
</dbReference>
<dbReference type="PANTHER" id="PTHR48025">
    <property type="entry name" value="OS02G0815200 PROTEIN"/>
    <property type="match status" value="1"/>
</dbReference>
<feature type="domain" description="RRM" evidence="11">
    <location>
        <begin position="742"/>
        <end position="818"/>
    </location>
</feature>
<dbReference type="PROSITE" id="PS50102">
    <property type="entry name" value="RRM"/>
    <property type="match status" value="4"/>
</dbReference>
<dbReference type="SUPFAM" id="SSF54928">
    <property type="entry name" value="RNA-binding domain, RBD"/>
    <property type="match status" value="4"/>
</dbReference>
<evidence type="ECO:0000256" key="9">
    <source>
        <dbReference type="PROSITE-ProRule" id="PRU00176"/>
    </source>
</evidence>
<dbReference type="CDD" id="cd00590">
    <property type="entry name" value="RRM_SF"/>
    <property type="match status" value="1"/>
</dbReference>
<feature type="domain" description="RRM" evidence="11">
    <location>
        <begin position="575"/>
        <end position="650"/>
    </location>
</feature>
<dbReference type="CDD" id="cd12297">
    <property type="entry name" value="RRM2_Prp24"/>
    <property type="match status" value="1"/>
</dbReference>
<dbReference type="InterPro" id="IPR031766">
    <property type="entry name" value="RRM_occluded"/>
</dbReference>
<keyword evidence="6" id="KW-0539">Nucleus</keyword>
<evidence type="ECO:0000256" key="6">
    <source>
        <dbReference type="ARBA" id="ARBA00023242"/>
    </source>
</evidence>
<dbReference type="InterPro" id="IPR034398">
    <property type="entry name" value="Prp24_RRM2"/>
</dbReference>
<dbReference type="InterPro" id="IPR011990">
    <property type="entry name" value="TPR-like_helical_dom_sf"/>
</dbReference>
<dbReference type="Proteomes" id="UP001285354">
    <property type="component" value="Unassembled WGS sequence"/>
</dbReference>
<feature type="region of interest" description="Disordered" evidence="10">
    <location>
        <begin position="951"/>
        <end position="1038"/>
    </location>
</feature>
<dbReference type="Gene3D" id="1.25.40.10">
    <property type="entry name" value="Tetratricopeptide repeat domain"/>
    <property type="match status" value="2"/>
</dbReference>
<dbReference type="GO" id="GO:0005688">
    <property type="term" value="C:U6 snRNP"/>
    <property type="evidence" value="ECO:0007669"/>
    <property type="project" value="UniProtKB-ARBA"/>
</dbReference>
<protein>
    <recommendedName>
        <fullName evidence="8">U4/U6 snRNA-associated-splicing factor PRP24</fullName>
    </recommendedName>
</protein>
<evidence type="ECO:0000313" key="13">
    <source>
        <dbReference type="Proteomes" id="UP001285354"/>
    </source>
</evidence>
<feature type="region of interest" description="Disordered" evidence="10">
    <location>
        <begin position="514"/>
        <end position="576"/>
    </location>
</feature>
<dbReference type="AlphaFoldDB" id="A0AAD9WB53"/>
<keyword evidence="2" id="KW-0507">mRNA processing</keyword>
<evidence type="ECO:0000256" key="7">
    <source>
        <dbReference type="ARBA" id="ARBA00093374"/>
    </source>
</evidence>
<evidence type="ECO:0000256" key="10">
    <source>
        <dbReference type="SAM" id="MobiDB-lite"/>
    </source>
</evidence>
<name>A0AAD9WB53_9HELO</name>
<dbReference type="Pfam" id="PF00076">
    <property type="entry name" value="RRM_1"/>
    <property type="match status" value="3"/>
</dbReference>
<dbReference type="FunFam" id="3.30.70.330:FF:000588">
    <property type="entry name" value="Pre-mRNA splicing factor (Prp24), putative"/>
    <property type="match status" value="1"/>
</dbReference>
<feature type="compositionally biased region" description="Gly residues" evidence="10">
    <location>
        <begin position="981"/>
        <end position="994"/>
    </location>
</feature>
<organism evidence="12 13">
    <name type="scientific">Diplocarpon rosae</name>
    <dbReference type="NCBI Taxonomy" id="946125"/>
    <lineage>
        <taxon>Eukaryota</taxon>
        <taxon>Fungi</taxon>
        <taxon>Dikarya</taxon>
        <taxon>Ascomycota</taxon>
        <taxon>Pezizomycotina</taxon>
        <taxon>Leotiomycetes</taxon>
        <taxon>Helotiales</taxon>
        <taxon>Drepanopezizaceae</taxon>
        <taxon>Diplocarpon</taxon>
    </lineage>
</organism>
<dbReference type="FunFam" id="3.30.70.330:FF:000365">
    <property type="entry name" value="U4/U6 snRNA-associated-splicing factor PRP24"/>
    <property type="match status" value="1"/>
</dbReference>
<evidence type="ECO:0000256" key="5">
    <source>
        <dbReference type="ARBA" id="ARBA00023187"/>
    </source>
</evidence>
<evidence type="ECO:0000256" key="4">
    <source>
        <dbReference type="ARBA" id="ARBA00022884"/>
    </source>
</evidence>
<keyword evidence="4 9" id="KW-0694">RNA-binding</keyword>
<keyword evidence="5" id="KW-0508">mRNA splicing</keyword>
<evidence type="ECO:0000256" key="2">
    <source>
        <dbReference type="ARBA" id="ARBA00022664"/>
    </source>
</evidence>
<feature type="compositionally biased region" description="Polar residues" evidence="10">
    <location>
        <begin position="1001"/>
        <end position="1013"/>
    </location>
</feature>
<dbReference type="InterPro" id="IPR050502">
    <property type="entry name" value="Euk_RNA-bind_prot"/>
</dbReference>
<feature type="region of interest" description="Disordered" evidence="10">
    <location>
        <begin position="824"/>
        <end position="864"/>
    </location>
</feature>
<dbReference type="InterPro" id="IPR000504">
    <property type="entry name" value="RRM_dom"/>
</dbReference>
<evidence type="ECO:0000259" key="11">
    <source>
        <dbReference type="PROSITE" id="PS50102"/>
    </source>
</evidence>
<dbReference type="InterPro" id="IPR012677">
    <property type="entry name" value="Nucleotide-bd_a/b_plait_sf"/>
</dbReference>
<dbReference type="Pfam" id="PF16842">
    <property type="entry name" value="RRM_occluded"/>
    <property type="match status" value="1"/>
</dbReference>
<reference evidence="12" key="1">
    <citation type="submission" date="2023-06" db="EMBL/GenBank/DDBJ databases">
        <title>Draft genome of Marssonina rosae.</title>
        <authorList>
            <person name="Cheng Q."/>
        </authorList>
    </citation>
    <scope>NUCLEOTIDE SEQUENCE</scope>
    <source>
        <strain evidence="12">R4</strain>
    </source>
</reference>
<sequence length="1038" mass="116287">MSDPVGEDGWLALVDEASRTAGDLENRVRVVELYKRAIVAEPWSIKLWLAYCEWFWSLYTDCQNGDAGWPLEEQELGQQIFSLQEALDVWQQGAQATQYRLNDSHELFNRWISIELEVLSRAPTKERIERIRQLFFDRLRIPHATWDETSQMLSTFVTKFDEAGWEATMVETTKMSKAAKELYNNRESHELKLKRAVESGDSDAVKSEMLAYLAWETFQPFRKLKKGEASSPMILCVALYERALSSTSLGLDSTVWEDYVVYLTNNRHVAEENQLPRLLPVIQRATNHCPWSGALWARYILSAESESLPFSTMEQIKHAATNTRDLDRDGIDSVIEFYIAWCGYLKRLTMIAGATDDDIDVAEMGLPTALEDVREWGKRRHGMEWKGDPMFRIERIYIEHLTHKGSYEEARVHWKRLALLDGPADSYEFWQQYYMWELIVRNPSGPPSNATSVLIQAINRRTLDWPEKIMEICLRHCNNYEEVDTLLKVMGTVHRLSRVVAARRVKETADAAAMYAQQQSQAPVEIPAQGESPSASKRKRESASEDPDAGAKKKIKGADQSSSRDQHLKRDRENTTVVVANLPPDVTLTKLRQYWKEYGHLNNVTMKTEADKQSTTAHLEFRTPEEAQSALLRDGRYFGDKQLQVTPGTGLTLYVTNYPPTTDEAYLRELFKDCGEIFSVRWPSLKFNTHRRFCYVTFRTPSAAAAATALDGKSLGDFYKLVAKYSDPAAKKNREGAVAEGREIHITSLDSSITEDELKLIFSKYGEVERINILKKYTGVSKGAAFVAFGKKEEAAAALEMNMTKLKSTILRVEMSLGKNFKPTSTILGKGSSASPTPDGASAMSPSPAPDAQQNVHAQHAPAQSEISNRTICILNIPDTVNDARVRALVKPYGEIVKLELRLDHQGAIIEYADTASAGRAALALENHEIVPGRKLGTGGMKDLFSRKDETRTDRIQVGRGKKPAEGLMQPTAPVRRPGTAGRGGLGQKKGGLGFAAPKTSGANSTHVNSHAPSESDGKIRPKSNADFKAMYVGGGNK</sequence>
<accession>A0AAD9WB53</accession>
<feature type="compositionally biased region" description="Basic and acidic residues" evidence="10">
    <location>
        <begin position="1014"/>
        <end position="1026"/>
    </location>
</feature>
<comment type="caution">
    <text evidence="12">The sequence shown here is derived from an EMBL/GenBank/DDBJ whole genome shotgun (WGS) entry which is preliminary data.</text>
</comment>
<feature type="compositionally biased region" description="Basic and acidic residues" evidence="10">
    <location>
        <begin position="562"/>
        <end position="574"/>
    </location>
</feature>
<evidence type="ECO:0000256" key="8">
    <source>
        <dbReference type="ARBA" id="ARBA00093627"/>
    </source>
</evidence>
<feature type="compositionally biased region" description="Polar residues" evidence="10">
    <location>
        <begin position="824"/>
        <end position="836"/>
    </location>
</feature>
<dbReference type="InterPro" id="IPR003107">
    <property type="entry name" value="HAT"/>
</dbReference>
<dbReference type="EMBL" id="JAUBYV010000008">
    <property type="protein sequence ID" value="KAK2624992.1"/>
    <property type="molecule type" value="Genomic_DNA"/>
</dbReference>
<gene>
    <name evidence="12" type="ORF">QTJ16_005361</name>
</gene>
<dbReference type="Gene3D" id="3.30.70.330">
    <property type="match status" value="4"/>
</dbReference>
<evidence type="ECO:0000256" key="3">
    <source>
        <dbReference type="ARBA" id="ARBA00022737"/>
    </source>
</evidence>
<keyword evidence="13" id="KW-1185">Reference proteome</keyword>
<dbReference type="SUPFAM" id="SSF48452">
    <property type="entry name" value="TPR-like"/>
    <property type="match status" value="1"/>
</dbReference>
<evidence type="ECO:0000313" key="12">
    <source>
        <dbReference type="EMBL" id="KAK2624992.1"/>
    </source>
</evidence>
<keyword evidence="3" id="KW-0677">Repeat</keyword>
<comment type="subcellular location">
    <subcellularLocation>
        <location evidence="1">Nucleus</location>
    </subcellularLocation>
</comment>
<dbReference type="PANTHER" id="PTHR48025:SF1">
    <property type="entry name" value="RRM DOMAIN-CONTAINING PROTEIN"/>
    <property type="match status" value="1"/>
</dbReference>